<dbReference type="Gene3D" id="3.40.50.12780">
    <property type="entry name" value="N-terminal domain of ligase-like"/>
    <property type="match status" value="1"/>
</dbReference>
<evidence type="ECO:0000313" key="4">
    <source>
        <dbReference type="EMBL" id="KAL2855825.1"/>
    </source>
</evidence>
<dbReference type="CDD" id="cd05911">
    <property type="entry name" value="Firefly_Luc_like"/>
    <property type="match status" value="1"/>
</dbReference>
<dbReference type="PANTHER" id="PTHR24096">
    <property type="entry name" value="LONG-CHAIN-FATTY-ACID--COA LIGASE"/>
    <property type="match status" value="1"/>
</dbReference>
<organism evidence="4 5">
    <name type="scientific">Aspergillus pseudoustus</name>
    <dbReference type="NCBI Taxonomy" id="1810923"/>
    <lineage>
        <taxon>Eukaryota</taxon>
        <taxon>Fungi</taxon>
        <taxon>Dikarya</taxon>
        <taxon>Ascomycota</taxon>
        <taxon>Pezizomycotina</taxon>
        <taxon>Eurotiomycetes</taxon>
        <taxon>Eurotiomycetidae</taxon>
        <taxon>Eurotiales</taxon>
        <taxon>Aspergillaceae</taxon>
        <taxon>Aspergillus</taxon>
        <taxon>Aspergillus subgen. Nidulantes</taxon>
    </lineage>
</organism>
<protein>
    <recommendedName>
        <fullName evidence="6">4-coumarate-CoA ligase</fullName>
    </recommendedName>
</protein>
<dbReference type="InterPro" id="IPR020845">
    <property type="entry name" value="AMP-binding_CS"/>
</dbReference>
<sequence length="560" mass="62066">MPFKSRWQIDVPDTHLASLLLTSASHPLSQTHRSFSEAARPDTHYFTTHDFRLWCQRFAAGLRKSGLQKGDRVLLFSGNDIFFPVVFLGITMAGGVFTGANPTYVARELAFQLQDSGAIYLLCAEDSLDTGIEAAKLAGLGQDKVFVFNNAIFDGKGESKQGCRYWGELVASAEEGTGFAWEELNTPEKANTTLALNYSSGTTGRPKGVEISHKNYVANMLQYNHLFYLNPDWKEKSKRARWLCFLPMYHAMAQNIFIAAALNRGVPVYIMPRFDFIKMLEYTEKFRITDYIIVPPVVVALAKHPAVKSGKYDLSSVEAIGSGAAPLGREVCEEVEALWPPGRINIKQGWGMTETTCSILGWDPKEKSFSASVGELNANCEAKIMAEDGITELDRNERGELWVRGQNIMKGYWRNPRATKETKTEDGWLKTGDIAYVDTDGKFHVVDRKKELIKVKGNQVAPAELEAILLEHPAVADAAVIGVPLNSDEAPRAYIVLKPGHSATAKDITAFMDGKVSRIKRITGGVIFRDVIPKNPSGKILRKALREQAKQEMQGVAAKL</sequence>
<name>A0ABR4KU76_9EURO</name>
<evidence type="ECO:0000259" key="2">
    <source>
        <dbReference type="Pfam" id="PF00501"/>
    </source>
</evidence>
<feature type="domain" description="AMP-dependent synthetase/ligase" evidence="2">
    <location>
        <begin position="42"/>
        <end position="413"/>
    </location>
</feature>
<feature type="domain" description="AMP-binding enzyme C-terminal" evidence="3">
    <location>
        <begin position="464"/>
        <end position="539"/>
    </location>
</feature>
<dbReference type="InterPro" id="IPR000873">
    <property type="entry name" value="AMP-dep_synth/lig_dom"/>
</dbReference>
<keyword evidence="1" id="KW-0812">Transmembrane</keyword>
<dbReference type="Gene3D" id="3.30.300.30">
    <property type="match status" value="1"/>
</dbReference>
<evidence type="ECO:0008006" key="6">
    <source>
        <dbReference type="Google" id="ProtNLM"/>
    </source>
</evidence>
<comment type="caution">
    <text evidence="4">The sequence shown here is derived from an EMBL/GenBank/DDBJ whole genome shotgun (WGS) entry which is preliminary data.</text>
</comment>
<keyword evidence="1" id="KW-1133">Transmembrane helix</keyword>
<feature type="transmembrane region" description="Helical" evidence="1">
    <location>
        <begin position="73"/>
        <end position="97"/>
    </location>
</feature>
<gene>
    <name evidence="4" type="ORF">BJY01DRAFT_203800</name>
</gene>
<dbReference type="InterPro" id="IPR045851">
    <property type="entry name" value="AMP-bd_C_sf"/>
</dbReference>
<dbReference type="InterPro" id="IPR042099">
    <property type="entry name" value="ANL_N_sf"/>
</dbReference>
<proteinExistence type="predicted"/>
<dbReference type="Proteomes" id="UP001610446">
    <property type="component" value="Unassembled WGS sequence"/>
</dbReference>
<reference evidence="4 5" key="1">
    <citation type="submission" date="2024-07" db="EMBL/GenBank/DDBJ databases">
        <title>Section-level genome sequencing and comparative genomics of Aspergillus sections Usti and Cavernicolus.</title>
        <authorList>
            <consortium name="Lawrence Berkeley National Laboratory"/>
            <person name="Nybo J.L."/>
            <person name="Vesth T.C."/>
            <person name="Theobald S."/>
            <person name="Frisvad J.C."/>
            <person name="Larsen T.O."/>
            <person name="Kjaerboelling I."/>
            <person name="Rothschild-Mancinelli K."/>
            <person name="Lyhne E.K."/>
            <person name="Kogle M.E."/>
            <person name="Barry K."/>
            <person name="Clum A."/>
            <person name="Na H."/>
            <person name="Ledsgaard L."/>
            <person name="Lin J."/>
            <person name="Lipzen A."/>
            <person name="Kuo A."/>
            <person name="Riley R."/>
            <person name="Mondo S."/>
            <person name="Labutti K."/>
            <person name="Haridas S."/>
            <person name="Pangalinan J."/>
            <person name="Salamov A.A."/>
            <person name="Simmons B.A."/>
            <person name="Magnuson J.K."/>
            <person name="Chen J."/>
            <person name="Drula E."/>
            <person name="Henrissat B."/>
            <person name="Wiebenga A."/>
            <person name="Lubbers R.J."/>
            <person name="Gomes A.C."/>
            <person name="Makela M.R."/>
            <person name="Stajich J."/>
            <person name="Grigoriev I.V."/>
            <person name="Mortensen U.H."/>
            <person name="De Vries R.P."/>
            <person name="Baker S.E."/>
            <person name="Andersen M.R."/>
        </authorList>
    </citation>
    <scope>NUCLEOTIDE SEQUENCE [LARGE SCALE GENOMIC DNA]</scope>
    <source>
        <strain evidence="4 5">CBS 123904</strain>
    </source>
</reference>
<evidence type="ECO:0000256" key="1">
    <source>
        <dbReference type="SAM" id="Phobius"/>
    </source>
</evidence>
<evidence type="ECO:0000259" key="3">
    <source>
        <dbReference type="Pfam" id="PF13193"/>
    </source>
</evidence>
<dbReference type="PROSITE" id="PS00455">
    <property type="entry name" value="AMP_BINDING"/>
    <property type="match status" value="1"/>
</dbReference>
<dbReference type="EMBL" id="JBFXLU010000009">
    <property type="protein sequence ID" value="KAL2855825.1"/>
    <property type="molecule type" value="Genomic_DNA"/>
</dbReference>
<keyword evidence="1" id="KW-0472">Membrane</keyword>
<dbReference type="Pfam" id="PF00501">
    <property type="entry name" value="AMP-binding"/>
    <property type="match status" value="1"/>
</dbReference>
<accession>A0ABR4KU76</accession>
<dbReference type="PANTHER" id="PTHR24096:SF424">
    <property type="entry name" value="ACETYL-COA SYNTHETASE-LIKE PROTEIN-RELATED"/>
    <property type="match status" value="1"/>
</dbReference>
<dbReference type="InterPro" id="IPR025110">
    <property type="entry name" value="AMP-bd_C"/>
</dbReference>
<dbReference type="SUPFAM" id="SSF56801">
    <property type="entry name" value="Acetyl-CoA synthetase-like"/>
    <property type="match status" value="1"/>
</dbReference>
<keyword evidence="5" id="KW-1185">Reference proteome</keyword>
<dbReference type="Pfam" id="PF13193">
    <property type="entry name" value="AMP-binding_C"/>
    <property type="match status" value="1"/>
</dbReference>
<evidence type="ECO:0000313" key="5">
    <source>
        <dbReference type="Proteomes" id="UP001610446"/>
    </source>
</evidence>